<protein>
    <recommendedName>
        <fullName evidence="5">Integral membrane protein</fullName>
    </recommendedName>
</protein>
<keyword evidence="2" id="KW-0472">Membrane</keyword>
<evidence type="ECO:0000256" key="2">
    <source>
        <dbReference type="SAM" id="Phobius"/>
    </source>
</evidence>
<keyword evidence="2" id="KW-0812">Transmembrane</keyword>
<dbReference type="OrthoDB" id="4173900at2759"/>
<name>E4UXI4_ARTGP</name>
<dbReference type="AlphaFoldDB" id="E4UXI4"/>
<evidence type="ECO:0000256" key="1">
    <source>
        <dbReference type="SAM" id="MobiDB-lite"/>
    </source>
</evidence>
<evidence type="ECO:0000313" key="4">
    <source>
        <dbReference type="Proteomes" id="UP000002669"/>
    </source>
</evidence>
<feature type="transmembrane region" description="Helical" evidence="2">
    <location>
        <begin position="227"/>
        <end position="248"/>
    </location>
</feature>
<dbReference type="GeneID" id="10028408"/>
<feature type="transmembrane region" description="Helical" evidence="2">
    <location>
        <begin position="144"/>
        <end position="164"/>
    </location>
</feature>
<feature type="transmembrane region" description="Helical" evidence="2">
    <location>
        <begin position="20"/>
        <end position="41"/>
    </location>
</feature>
<accession>E4UXI4</accession>
<dbReference type="eggNOG" id="ENOG502RPXG">
    <property type="taxonomic scope" value="Eukaryota"/>
</dbReference>
<dbReference type="EMBL" id="DS989825">
    <property type="protein sequence ID" value="EFR02718.1"/>
    <property type="molecule type" value="Genomic_DNA"/>
</dbReference>
<gene>
    <name evidence="3" type="ORF">MGYG_05716</name>
</gene>
<feature type="transmembrane region" description="Helical" evidence="2">
    <location>
        <begin position="260"/>
        <end position="281"/>
    </location>
</feature>
<evidence type="ECO:0008006" key="5">
    <source>
        <dbReference type="Google" id="ProtNLM"/>
    </source>
</evidence>
<feature type="transmembrane region" description="Helical" evidence="2">
    <location>
        <begin position="184"/>
        <end position="206"/>
    </location>
</feature>
<feature type="compositionally biased region" description="Low complexity" evidence="1">
    <location>
        <begin position="348"/>
        <end position="364"/>
    </location>
</feature>
<dbReference type="Proteomes" id="UP000002669">
    <property type="component" value="Unassembled WGS sequence"/>
</dbReference>
<evidence type="ECO:0000313" key="3">
    <source>
        <dbReference type="EMBL" id="EFR02718.1"/>
    </source>
</evidence>
<proteinExistence type="predicted"/>
<keyword evidence="2" id="KW-1133">Transmembrane helix</keyword>
<reference evidence="4" key="1">
    <citation type="journal article" date="2012" name="MBio">
        <title>Comparative genome analysis of Trichophyton rubrum and related dermatophytes reveals candidate genes involved in infection.</title>
        <authorList>
            <person name="Martinez D.A."/>
            <person name="Oliver B.G."/>
            <person name="Graeser Y."/>
            <person name="Goldberg J.M."/>
            <person name="Li W."/>
            <person name="Martinez-Rossi N.M."/>
            <person name="Monod M."/>
            <person name="Shelest E."/>
            <person name="Barton R.C."/>
            <person name="Birch E."/>
            <person name="Brakhage A.A."/>
            <person name="Chen Z."/>
            <person name="Gurr S.J."/>
            <person name="Heiman D."/>
            <person name="Heitman J."/>
            <person name="Kosti I."/>
            <person name="Rossi A."/>
            <person name="Saif S."/>
            <person name="Samalova M."/>
            <person name="Saunders C.W."/>
            <person name="Shea T."/>
            <person name="Summerbell R.C."/>
            <person name="Xu J."/>
            <person name="Young S."/>
            <person name="Zeng Q."/>
            <person name="Birren B.W."/>
            <person name="Cuomo C.A."/>
            <person name="White T.C."/>
        </authorList>
    </citation>
    <scope>NUCLEOTIDE SEQUENCE [LARGE SCALE GENOMIC DNA]</scope>
    <source>
        <strain evidence="4">ATCC MYA-4604 / CBS 118893</strain>
    </source>
</reference>
<dbReference type="VEuPathDB" id="FungiDB:MGYG_05716"/>
<feature type="region of interest" description="Disordered" evidence="1">
    <location>
        <begin position="322"/>
        <end position="382"/>
    </location>
</feature>
<feature type="transmembrane region" description="Helical" evidence="2">
    <location>
        <begin position="61"/>
        <end position="81"/>
    </location>
</feature>
<dbReference type="HOGENOM" id="CLU_062839_0_0_1"/>
<feature type="transmembrane region" description="Helical" evidence="2">
    <location>
        <begin position="101"/>
        <end position="123"/>
    </location>
</feature>
<keyword evidence="4" id="KW-1185">Reference proteome</keyword>
<dbReference type="OMA" id="LIWLITD"/>
<dbReference type="RefSeq" id="XP_003173129.1">
    <property type="nucleotide sequence ID" value="XM_003173081.1"/>
</dbReference>
<sequence length="382" mass="41579">MALRPRSESSTCDPHAFEELSLILLLTFVVLFLITSLVLVYNFPIRRKRAHRNGHAKEGALWTVLGLSLGAQSIAYILDLASLVTSQCSPTSEMTPFTLDIVTGCLGFISGFLLLAATLLPITRLMHECAGGVLSRVTSIGHKTLVILMGADVIVCIALLIWLITDFNVDFTAFARFAVGLYGGLAGIFVIVYHILGVLGSFTAFVNHIIAIKRAPQLRRSGKLRTLAHLLTIAQFAKYATSIIVIWVDSGIESYVLNHIFLLTAIASALYYVPNAALAVANNTEPPRYDQGIPTPVYKTQYAPVNTFPQDETYYSQGNENMTEAYDVPPVPPVGRPQELAGGYTKVPQLSGPPLQPLSSPSSPARRHDHPVELPNQTPQPS</sequence>
<dbReference type="InParanoid" id="E4UXI4"/>
<organism evidence="4">
    <name type="scientific">Arthroderma gypseum (strain ATCC MYA-4604 / CBS 118893)</name>
    <name type="common">Microsporum gypseum</name>
    <dbReference type="NCBI Taxonomy" id="535722"/>
    <lineage>
        <taxon>Eukaryota</taxon>
        <taxon>Fungi</taxon>
        <taxon>Dikarya</taxon>
        <taxon>Ascomycota</taxon>
        <taxon>Pezizomycotina</taxon>
        <taxon>Eurotiomycetes</taxon>
        <taxon>Eurotiomycetidae</taxon>
        <taxon>Onygenales</taxon>
        <taxon>Arthrodermataceae</taxon>
        <taxon>Nannizzia</taxon>
    </lineage>
</organism>